<gene>
    <name evidence="1" type="ORF">ABS642_11670</name>
</gene>
<dbReference type="EMBL" id="CP158357">
    <property type="protein sequence ID" value="XBX76572.1"/>
    <property type="molecule type" value="Genomic_DNA"/>
</dbReference>
<proteinExistence type="predicted"/>
<evidence type="ECO:0000313" key="1">
    <source>
        <dbReference type="EMBL" id="XBX76572.1"/>
    </source>
</evidence>
<dbReference type="RefSeq" id="WP_350350191.1">
    <property type="nucleotide sequence ID" value="NZ_CP158357.1"/>
</dbReference>
<organism evidence="1">
    <name type="scientific">Microbacterium sp. A8/3-1</name>
    <dbReference type="NCBI Taxonomy" id="3160749"/>
    <lineage>
        <taxon>Bacteria</taxon>
        <taxon>Bacillati</taxon>
        <taxon>Actinomycetota</taxon>
        <taxon>Actinomycetes</taxon>
        <taxon>Micrococcales</taxon>
        <taxon>Microbacteriaceae</taxon>
        <taxon>Microbacterium</taxon>
    </lineage>
</organism>
<reference evidence="1" key="1">
    <citation type="submission" date="2024-06" db="EMBL/GenBank/DDBJ databases">
        <title>Draft genome sequence of Microbacterium sp. strain A8/3-1, isolated from Oxytropis tragacanthoides Fisch. ex DC. Root nodules in the Altai region of Russia.</title>
        <authorList>
            <person name="Sazanova A."/>
            <person name="Guro P."/>
            <person name="Kuznetsova I."/>
            <person name="Belimov A."/>
            <person name="Safronova V."/>
        </authorList>
    </citation>
    <scope>NUCLEOTIDE SEQUENCE</scope>
    <source>
        <strain evidence="1">A8/3-1</strain>
    </source>
</reference>
<dbReference type="AlphaFoldDB" id="A0AAU7VQQ2"/>
<sequence>MTRHTHVVESNGYSRGPLIDSVRPYPDAIRFALNRLNGTSFWAYSLWRAPAGTDLLEDIPVSDEYMQSAGTAGALTVEVRVLDENGVAHQYTVGKPGETPTGAPAEIIRWDEGRHSTAVYPHEVFTADEAADLFYAYFQTDEVPDSYTLRELDLTR</sequence>
<accession>A0AAU7VQQ2</accession>
<protein>
    <recommendedName>
        <fullName evidence="2">NTP pyrophosphohydrolase</fullName>
    </recommendedName>
</protein>
<evidence type="ECO:0008006" key="2">
    <source>
        <dbReference type="Google" id="ProtNLM"/>
    </source>
</evidence>
<name>A0AAU7VQQ2_9MICO</name>